<dbReference type="GO" id="GO:0005834">
    <property type="term" value="C:heterotrimeric G-protein complex"/>
    <property type="evidence" value="ECO:0007669"/>
    <property type="project" value="InterPro"/>
</dbReference>
<evidence type="ECO:0000256" key="9">
    <source>
        <dbReference type="PIRSR" id="PIRSR601019-2"/>
    </source>
</evidence>
<dbReference type="Gene3D" id="3.40.50.300">
    <property type="entry name" value="P-loop containing nucleotide triphosphate hydrolases"/>
    <property type="match status" value="1"/>
</dbReference>
<keyword evidence="2 9" id="KW-0479">Metal-binding</keyword>
<comment type="caution">
    <text evidence="11">The sequence shown here is derived from an EMBL/GenBank/DDBJ whole genome shotgun (WGS) entry which is preliminary data.</text>
</comment>
<organism evidence="11 12">
    <name type="scientific">Rhizophlyctis rosea</name>
    <dbReference type="NCBI Taxonomy" id="64517"/>
    <lineage>
        <taxon>Eukaryota</taxon>
        <taxon>Fungi</taxon>
        <taxon>Fungi incertae sedis</taxon>
        <taxon>Chytridiomycota</taxon>
        <taxon>Chytridiomycota incertae sedis</taxon>
        <taxon>Chytridiomycetes</taxon>
        <taxon>Rhizophlyctidales</taxon>
        <taxon>Rhizophlyctidaceae</taxon>
        <taxon>Rhizophlyctis</taxon>
    </lineage>
</organism>
<evidence type="ECO:0000313" key="12">
    <source>
        <dbReference type="Proteomes" id="UP001212841"/>
    </source>
</evidence>
<dbReference type="PROSITE" id="PS51882">
    <property type="entry name" value="G_ALPHA"/>
    <property type="match status" value="1"/>
</dbReference>
<dbReference type="InterPro" id="IPR011025">
    <property type="entry name" value="GproteinA_insert"/>
</dbReference>
<gene>
    <name evidence="11" type="primary">GPA1_5</name>
    <name evidence="11" type="ORF">HK097_008779</name>
</gene>
<evidence type="ECO:0000313" key="11">
    <source>
        <dbReference type="EMBL" id="KAJ3050246.1"/>
    </source>
</evidence>
<feature type="binding site" evidence="9">
    <location>
        <position position="307"/>
    </location>
    <ligand>
        <name>Mg(2+)</name>
        <dbReference type="ChEBI" id="CHEBI:18420"/>
    </ligand>
</feature>
<dbReference type="SUPFAM" id="SSF47895">
    <property type="entry name" value="Transducin (alpha subunit), insertion domain"/>
    <property type="match status" value="1"/>
</dbReference>
<dbReference type="FunFam" id="3.40.50.300:FF:000720">
    <property type="entry name" value="Guanine nucleotide-binding protein G(k) subunit alpha"/>
    <property type="match status" value="1"/>
</dbReference>
<dbReference type="GO" id="GO:0032502">
    <property type="term" value="P:developmental process"/>
    <property type="evidence" value="ECO:0007669"/>
    <property type="project" value="UniProtKB-ARBA"/>
</dbReference>
<sequence length="516" mass="57945">MSHGVHHVLVEPLSGDTEPHIIAQIDLLRYLFSHNESLESTLNLSANDVMSKSLHKLRGTDIDTHTLPPLPVPHQTLTIRMQDSAILGFKKMRENRLTSVGVVDRSGCLISALSAANLRGLNRDRIGEGPVGDPDTRARHNEIEKQLRHDRADAERSVKLLLLGSGESGKSTILKQFKLIHGQPYSDAERMSFRPAVLGNLMSCAKTLVEAMEKLGVEYANEEAKETHAKAIQSAPVTYGEGEQVPPSVFTAISTLWKDSGIQEVFQRNSEYQLIDSCKYYMDDSSRLCSASYKPTDQDILRARVMTTTITESKFNISGTTFRIYDVGGQRSERKKWAPYFDDCNAIVFVAAISVYDQMCFEDNATNRRDYTTTRSSNKEMERAQHGRGGRDLLDSKLSAELEGILVVESMNLFDSICNHPLFRRTAMILFLNKIDLLKQKLPSSPIKNNFPNYEGPNEFEPACEYFAHRFVSLNRSSDKKIYIHFTWATDTSQIKTVIATVSAIVLRGNLENIGM</sequence>
<feature type="binding site" evidence="8">
    <location>
        <begin position="326"/>
        <end position="330"/>
    </location>
    <ligand>
        <name>GTP</name>
        <dbReference type="ChEBI" id="CHEBI:37565"/>
    </ligand>
</feature>
<keyword evidence="5 8" id="KW-0342">GTP-binding</keyword>
<dbReference type="GO" id="GO:0031683">
    <property type="term" value="F:G-protein beta/gamma-subunit complex binding"/>
    <property type="evidence" value="ECO:0007669"/>
    <property type="project" value="InterPro"/>
</dbReference>
<keyword evidence="3 8" id="KW-0547">Nucleotide-binding</keyword>
<keyword evidence="1" id="KW-0519">Myristate</keyword>
<evidence type="ECO:0000256" key="4">
    <source>
        <dbReference type="ARBA" id="ARBA00022842"/>
    </source>
</evidence>
<keyword evidence="7" id="KW-0807">Transducer</keyword>
<evidence type="ECO:0000256" key="7">
    <source>
        <dbReference type="ARBA" id="ARBA00023224"/>
    </source>
</evidence>
<evidence type="ECO:0000256" key="8">
    <source>
        <dbReference type="PIRSR" id="PIRSR601019-1"/>
    </source>
</evidence>
<dbReference type="PANTHER" id="PTHR10218:SF302">
    <property type="entry name" value="GUANINE NUCLEOTIDE-BINDING PROTEIN ALPHA-5 SUBUNIT"/>
    <property type="match status" value="1"/>
</dbReference>
<dbReference type="GO" id="GO:0003924">
    <property type="term" value="F:GTPase activity"/>
    <property type="evidence" value="ECO:0007669"/>
    <property type="project" value="InterPro"/>
</dbReference>
<reference evidence="11" key="1">
    <citation type="submission" date="2020-05" db="EMBL/GenBank/DDBJ databases">
        <title>Phylogenomic resolution of chytrid fungi.</title>
        <authorList>
            <person name="Stajich J.E."/>
            <person name="Amses K."/>
            <person name="Simmons R."/>
            <person name="Seto K."/>
            <person name="Myers J."/>
            <person name="Bonds A."/>
            <person name="Quandt C.A."/>
            <person name="Barry K."/>
            <person name="Liu P."/>
            <person name="Grigoriev I."/>
            <person name="Longcore J.E."/>
            <person name="James T.Y."/>
        </authorList>
    </citation>
    <scope>NUCLEOTIDE SEQUENCE</scope>
    <source>
        <strain evidence="11">JEL0318</strain>
    </source>
</reference>
<dbReference type="SUPFAM" id="SSF52540">
    <property type="entry name" value="P-loop containing nucleoside triphosphate hydrolases"/>
    <property type="match status" value="1"/>
</dbReference>
<dbReference type="Gene3D" id="1.10.400.10">
    <property type="entry name" value="GI Alpha 1, domain 2-like"/>
    <property type="match status" value="1"/>
</dbReference>
<feature type="binding site" evidence="8">
    <location>
        <begin position="301"/>
        <end position="307"/>
    </location>
    <ligand>
        <name>GTP</name>
        <dbReference type="ChEBI" id="CHEBI:37565"/>
    </ligand>
</feature>
<feature type="binding site" evidence="8">
    <location>
        <position position="489"/>
    </location>
    <ligand>
        <name>GTP</name>
        <dbReference type="ChEBI" id="CHEBI:37565"/>
    </ligand>
</feature>
<dbReference type="InterPro" id="IPR002975">
    <property type="entry name" value="Fungi_Gprotein_alpha"/>
</dbReference>
<dbReference type="PANTHER" id="PTHR10218">
    <property type="entry name" value="GTP-BINDING PROTEIN ALPHA SUBUNIT"/>
    <property type="match status" value="1"/>
</dbReference>
<dbReference type="FunFam" id="3.40.50.300:FF:000692">
    <property type="entry name" value="Guanine nucleotide-binding protein subunit alpha"/>
    <property type="match status" value="1"/>
</dbReference>
<dbReference type="Pfam" id="PF00503">
    <property type="entry name" value="G-alpha"/>
    <property type="match status" value="1"/>
</dbReference>
<evidence type="ECO:0000256" key="5">
    <source>
        <dbReference type="ARBA" id="ARBA00023134"/>
    </source>
</evidence>
<evidence type="ECO:0000256" key="10">
    <source>
        <dbReference type="SAM" id="MobiDB-lite"/>
    </source>
</evidence>
<dbReference type="EMBL" id="JADGJD010000537">
    <property type="protein sequence ID" value="KAJ3050246.1"/>
    <property type="molecule type" value="Genomic_DNA"/>
</dbReference>
<dbReference type="InterPro" id="IPR027417">
    <property type="entry name" value="P-loop_NTPase"/>
</dbReference>
<feature type="binding site" evidence="8">
    <location>
        <begin position="276"/>
        <end position="277"/>
    </location>
    <ligand>
        <name>GTP</name>
        <dbReference type="ChEBI" id="CHEBI:37565"/>
    </ligand>
</feature>
<evidence type="ECO:0000256" key="1">
    <source>
        <dbReference type="ARBA" id="ARBA00022707"/>
    </source>
</evidence>
<dbReference type="PRINTS" id="PR01241">
    <property type="entry name" value="GPROTEINAFNG"/>
</dbReference>
<feature type="binding site" evidence="8">
    <location>
        <begin position="167"/>
        <end position="172"/>
    </location>
    <ligand>
        <name>GTP</name>
        <dbReference type="ChEBI" id="CHEBI:37565"/>
    </ligand>
</feature>
<dbReference type="Proteomes" id="UP001212841">
    <property type="component" value="Unassembled WGS sequence"/>
</dbReference>
<dbReference type="FunFam" id="1.10.400.10:FF:000007">
    <property type="entry name" value="Guanine nucleotide-binding protein subunit alpha"/>
    <property type="match status" value="1"/>
</dbReference>
<dbReference type="CDD" id="cd00066">
    <property type="entry name" value="G-alpha"/>
    <property type="match status" value="1"/>
</dbReference>
<feature type="region of interest" description="Disordered" evidence="10">
    <location>
        <begin position="371"/>
        <end position="390"/>
    </location>
</feature>
<dbReference type="GO" id="GO:0007188">
    <property type="term" value="P:adenylate cyclase-modulating G protein-coupled receptor signaling pathway"/>
    <property type="evidence" value="ECO:0007669"/>
    <property type="project" value="TreeGrafter"/>
</dbReference>
<feature type="binding site" evidence="8">
    <location>
        <begin position="433"/>
        <end position="436"/>
    </location>
    <ligand>
        <name>GTP</name>
        <dbReference type="ChEBI" id="CHEBI:37565"/>
    </ligand>
</feature>
<dbReference type="AlphaFoldDB" id="A0AAD5S9T7"/>
<accession>A0AAD5S9T7</accession>
<dbReference type="InterPro" id="IPR001019">
    <property type="entry name" value="Gprotein_alpha_su"/>
</dbReference>
<evidence type="ECO:0000256" key="6">
    <source>
        <dbReference type="ARBA" id="ARBA00023139"/>
    </source>
</evidence>
<keyword evidence="6" id="KW-0564">Palmitate</keyword>
<name>A0AAD5S9T7_9FUNG</name>
<protein>
    <submittedName>
        <fullName evidence="11">Guanine nucleotide-binding protein subunit alpha</fullName>
    </submittedName>
</protein>
<dbReference type="GO" id="GO:0005525">
    <property type="term" value="F:GTP binding"/>
    <property type="evidence" value="ECO:0007669"/>
    <property type="project" value="UniProtKB-KW"/>
</dbReference>
<proteinExistence type="predicted"/>
<dbReference type="GO" id="GO:0001664">
    <property type="term" value="F:G protein-coupled receptor binding"/>
    <property type="evidence" value="ECO:0007669"/>
    <property type="project" value="InterPro"/>
</dbReference>
<dbReference type="GO" id="GO:0046872">
    <property type="term" value="F:metal ion binding"/>
    <property type="evidence" value="ECO:0007669"/>
    <property type="project" value="UniProtKB-KW"/>
</dbReference>
<dbReference type="GO" id="GO:0005737">
    <property type="term" value="C:cytoplasm"/>
    <property type="evidence" value="ECO:0007669"/>
    <property type="project" value="TreeGrafter"/>
</dbReference>
<evidence type="ECO:0000256" key="3">
    <source>
        <dbReference type="ARBA" id="ARBA00022741"/>
    </source>
</evidence>
<keyword evidence="6" id="KW-0449">Lipoprotein</keyword>
<keyword evidence="12" id="KW-1185">Reference proteome</keyword>
<evidence type="ECO:0000256" key="2">
    <source>
        <dbReference type="ARBA" id="ARBA00022723"/>
    </source>
</evidence>
<dbReference type="PRINTS" id="PR00318">
    <property type="entry name" value="GPROTEINA"/>
</dbReference>
<dbReference type="SMART" id="SM00275">
    <property type="entry name" value="G_alpha"/>
    <property type="match status" value="1"/>
</dbReference>
<feature type="binding site" evidence="9">
    <location>
        <position position="171"/>
    </location>
    <ligand>
        <name>Mg(2+)</name>
        <dbReference type="ChEBI" id="CHEBI:18420"/>
    </ligand>
</feature>
<keyword evidence="4 9" id="KW-0460">Magnesium</keyword>